<dbReference type="EMBL" id="CM055094">
    <property type="protein sequence ID" value="KAJ7561011.1"/>
    <property type="molecule type" value="Genomic_DNA"/>
</dbReference>
<reference evidence="2" key="1">
    <citation type="journal article" date="2024" name="Proc. Natl. Acad. Sci. U.S.A.">
        <title>Extraordinary preservation of gene collinearity over three hundred million years revealed in homosporous lycophytes.</title>
        <authorList>
            <person name="Li C."/>
            <person name="Wickell D."/>
            <person name="Kuo L.Y."/>
            <person name="Chen X."/>
            <person name="Nie B."/>
            <person name="Liao X."/>
            <person name="Peng D."/>
            <person name="Ji J."/>
            <person name="Jenkins J."/>
            <person name="Williams M."/>
            <person name="Shu S."/>
            <person name="Plott C."/>
            <person name="Barry K."/>
            <person name="Rajasekar S."/>
            <person name="Grimwood J."/>
            <person name="Han X."/>
            <person name="Sun S."/>
            <person name="Hou Z."/>
            <person name="He W."/>
            <person name="Dai G."/>
            <person name="Sun C."/>
            <person name="Schmutz J."/>
            <person name="Leebens-Mack J.H."/>
            <person name="Li F.W."/>
            <person name="Wang L."/>
        </authorList>
    </citation>
    <scope>NUCLEOTIDE SEQUENCE [LARGE SCALE GENOMIC DNA]</scope>
    <source>
        <strain evidence="2">cv. PW_Plant_1</strain>
    </source>
</reference>
<organism evidence="1 2">
    <name type="scientific">Diphasiastrum complanatum</name>
    <name type="common">Issler's clubmoss</name>
    <name type="synonym">Lycopodium complanatum</name>
    <dbReference type="NCBI Taxonomy" id="34168"/>
    <lineage>
        <taxon>Eukaryota</taxon>
        <taxon>Viridiplantae</taxon>
        <taxon>Streptophyta</taxon>
        <taxon>Embryophyta</taxon>
        <taxon>Tracheophyta</taxon>
        <taxon>Lycopodiopsida</taxon>
        <taxon>Lycopodiales</taxon>
        <taxon>Lycopodiaceae</taxon>
        <taxon>Lycopodioideae</taxon>
        <taxon>Diphasiastrum</taxon>
    </lineage>
</organism>
<gene>
    <name evidence="1" type="ORF">O6H91_03G010500</name>
</gene>
<accession>A0ACC2E3D1</accession>
<evidence type="ECO:0000313" key="2">
    <source>
        <dbReference type="Proteomes" id="UP001162992"/>
    </source>
</evidence>
<keyword evidence="2" id="KW-1185">Reference proteome</keyword>
<evidence type="ECO:0000313" key="1">
    <source>
        <dbReference type="EMBL" id="KAJ7561011.1"/>
    </source>
</evidence>
<dbReference type="Proteomes" id="UP001162992">
    <property type="component" value="Chromosome 3"/>
</dbReference>
<comment type="caution">
    <text evidence="1">The sequence shown here is derived from an EMBL/GenBank/DDBJ whole genome shotgun (WGS) entry which is preliminary data.</text>
</comment>
<name>A0ACC2E3D1_DIPCM</name>
<protein>
    <submittedName>
        <fullName evidence="1">Uncharacterized protein</fullName>
    </submittedName>
</protein>
<sequence>MATMPICSITSVPLERHLSMNGGSGAHSYANNSSLQAAGIQFVERFLMQALDMFQLPSAEEGPLHIADLGCSVGTNTVTAVNSVVNKLQRRFGAERAELPDFQAFFVDLPSNDFNTLFGMMLPNYIGSSCDGANDLRKRSYFVAGVPGSFYKRLFPSKSLHVVVAYGSVHWLSKVPSEVQEESSPSWNKGSVWICNANRDTRQAYAEQAHKDLVTFLNHRACEMVSGGVLFILSGSHEHSEENPAAIHSVSTGCNDATTLWCHLAKQIDDAWEEMANEGLVDISTRDAFNAPVYMRSVKEIEQAVKESGAFSIHVIDNEASPKLLDMVAWQNLENPVAHGKWIAAFTRSLFSPLLEAQIGRDLTHQLFRRVERLAAAPEQMDLLKSSALSSIMTIISLVRT</sequence>
<proteinExistence type="predicted"/>